<dbReference type="Proteomes" id="UP000035680">
    <property type="component" value="Unassembled WGS sequence"/>
</dbReference>
<keyword evidence="5" id="KW-0808">Transferase</keyword>
<evidence type="ECO:0000259" key="10">
    <source>
        <dbReference type="PROSITE" id="PS50868"/>
    </source>
</evidence>
<dbReference type="GO" id="GO:0005694">
    <property type="term" value="C:chromosome"/>
    <property type="evidence" value="ECO:0007669"/>
    <property type="project" value="UniProtKB-SubCell"/>
</dbReference>
<dbReference type="InterPro" id="IPR006560">
    <property type="entry name" value="AWS_dom"/>
</dbReference>
<feature type="compositionally biased region" description="Basic and acidic residues" evidence="8">
    <location>
        <begin position="1159"/>
        <end position="1170"/>
    </location>
</feature>
<feature type="domain" description="SET" evidence="9">
    <location>
        <begin position="522"/>
        <end position="639"/>
    </location>
</feature>
<dbReference type="InterPro" id="IPR001214">
    <property type="entry name" value="SET_dom"/>
</dbReference>
<dbReference type="InterPro" id="IPR046341">
    <property type="entry name" value="SET_dom_sf"/>
</dbReference>
<evidence type="ECO:0000256" key="6">
    <source>
        <dbReference type="ARBA" id="ARBA00022691"/>
    </source>
</evidence>
<feature type="compositionally biased region" description="Acidic residues" evidence="8">
    <location>
        <begin position="773"/>
        <end position="789"/>
    </location>
</feature>
<dbReference type="PROSITE" id="PS50280">
    <property type="entry name" value="SET"/>
    <property type="match status" value="1"/>
</dbReference>
<feature type="compositionally biased region" description="Basic and acidic residues" evidence="8">
    <location>
        <begin position="1252"/>
        <end position="1491"/>
    </location>
</feature>
<evidence type="ECO:0000313" key="13">
    <source>
        <dbReference type="WBParaSite" id="SVE_0169900.1"/>
    </source>
</evidence>
<accession>A0A0K0EYU0</accession>
<dbReference type="PANTHER" id="PTHR46711">
    <property type="entry name" value="HISTONE-LYSINE N-METHYLTRANSFERASE SETD2"/>
    <property type="match status" value="1"/>
</dbReference>
<feature type="compositionally biased region" description="Basic and acidic residues" evidence="8">
    <location>
        <begin position="1535"/>
        <end position="1557"/>
    </location>
</feature>
<dbReference type="InterPro" id="IPR042294">
    <property type="entry name" value="SETD2_animal"/>
</dbReference>
<dbReference type="SMART" id="SM00317">
    <property type="entry name" value="SET"/>
    <property type="match status" value="1"/>
</dbReference>
<feature type="region of interest" description="Disordered" evidence="8">
    <location>
        <begin position="1571"/>
        <end position="1590"/>
    </location>
</feature>
<evidence type="ECO:0000256" key="7">
    <source>
        <dbReference type="ARBA" id="ARBA00023242"/>
    </source>
</evidence>
<dbReference type="GO" id="GO:0032259">
    <property type="term" value="P:methylation"/>
    <property type="evidence" value="ECO:0007669"/>
    <property type="project" value="UniProtKB-KW"/>
</dbReference>
<dbReference type="Pfam" id="PF00856">
    <property type="entry name" value="SET"/>
    <property type="match status" value="1"/>
</dbReference>
<feature type="compositionally biased region" description="Basic and acidic residues" evidence="8">
    <location>
        <begin position="428"/>
        <end position="440"/>
    </location>
</feature>
<evidence type="ECO:0000256" key="1">
    <source>
        <dbReference type="ARBA" id="ARBA00004123"/>
    </source>
</evidence>
<evidence type="ECO:0000259" key="11">
    <source>
        <dbReference type="PROSITE" id="PS51215"/>
    </source>
</evidence>
<dbReference type="GO" id="GO:0046975">
    <property type="term" value="F:histone H3K36 methyltransferase activity"/>
    <property type="evidence" value="ECO:0007669"/>
    <property type="project" value="InterPro"/>
</dbReference>
<dbReference type="WBParaSite" id="SVE_0169900.1">
    <property type="protein sequence ID" value="SVE_0169900.1"/>
    <property type="gene ID" value="SVE_0169900"/>
</dbReference>
<comment type="subcellular location">
    <subcellularLocation>
        <location evidence="2">Chromosome</location>
    </subcellularLocation>
    <subcellularLocation>
        <location evidence="1">Nucleus</location>
    </subcellularLocation>
</comment>
<feature type="region of interest" description="Disordered" evidence="8">
    <location>
        <begin position="291"/>
        <end position="440"/>
    </location>
</feature>
<evidence type="ECO:0000259" key="9">
    <source>
        <dbReference type="PROSITE" id="PS50280"/>
    </source>
</evidence>
<feature type="compositionally biased region" description="Basic and acidic residues" evidence="8">
    <location>
        <begin position="357"/>
        <end position="373"/>
    </location>
</feature>
<feature type="region of interest" description="Disordered" evidence="8">
    <location>
        <begin position="239"/>
        <end position="273"/>
    </location>
</feature>
<proteinExistence type="predicted"/>
<dbReference type="SUPFAM" id="SSF82199">
    <property type="entry name" value="SET domain"/>
    <property type="match status" value="1"/>
</dbReference>
<feature type="compositionally biased region" description="Basic and acidic residues" evidence="8">
    <location>
        <begin position="1128"/>
        <end position="1139"/>
    </location>
</feature>
<feature type="compositionally biased region" description="Basic and acidic residues" evidence="8">
    <location>
        <begin position="258"/>
        <end position="268"/>
    </location>
</feature>
<dbReference type="Gene3D" id="2.170.270.10">
    <property type="entry name" value="SET domain"/>
    <property type="match status" value="1"/>
</dbReference>
<dbReference type="GO" id="GO:0005634">
    <property type="term" value="C:nucleus"/>
    <property type="evidence" value="ECO:0007669"/>
    <property type="project" value="UniProtKB-SubCell"/>
</dbReference>
<dbReference type="STRING" id="75913.A0A0K0EYU0"/>
<protein>
    <submittedName>
        <fullName evidence="13">Histone-lysine N-methyltransferase</fullName>
    </submittedName>
</protein>
<feature type="compositionally biased region" description="Polar residues" evidence="8">
    <location>
        <begin position="246"/>
        <end position="256"/>
    </location>
</feature>
<organism evidence="12 13">
    <name type="scientific">Strongyloides venezuelensis</name>
    <name type="common">Threadworm</name>
    <dbReference type="NCBI Taxonomy" id="75913"/>
    <lineage>
        <taxon>Eukaryota</taxon>
        <taxon>Metazoa</taxon>
        <taxon>Ecdysozoa</taxon>
        <taxon>Nematoda</taxon>
        <taxon>Chromadorea</taxon>
        <taxon>Rhabditida</taxon>
        <taxon>Tylenchina</taxon>
        <taxon>Panagrolaimomorpha</taxon>
        <taxon>Strongyloidoidea</taxon>
        <taxon>Strongyloididae</taxon>
        <taxon>Strongyloides</taxon>
    </lineage>
</organism>
<feature type="region of interest" description="Disordered" evidence="8">
    <location>
        <begin position="1053"/>
        <end position="1559"/>
    </location>
</feature>
<dbReference type="InterPro" id="IPR003616">
    <property type="entry name" value="Post-SET_dom"/>
</dbReference>
<evidence type="ECO:0000256" key="8">
    <source>
        <dbReference type="SAM" id="MobiDB-lite"/>
    </source>
</evidence>
<feature type="region of interest" description="Disordered" evidence="8">
    <location>
        <begin position="668"/>
        <end position="797"/>
    </location>
</feature>
<evidence type="ECO:0000313" key="12">
    <source>
        <dbReference type="Proteomes" id="UP000035680"/>
    </source>
</evidence>
<evidence type="ECO:0000256" key="2">
    <source>
        <dbReference type="ARBA" id="ARBA00004286"/>
    </source>
</evidence>
<name>A0A0K0EYU0_STRVS</name>
<reference evidence="13" key="2">
    <citation type="submission" date="2015-08" db="UniProtKB">
        <authorList>
            <consortium name="WormBaseParasite"/>
        </authorList>
    </citation>
    <scope>IDENTIFICATION</scope>
</reference>
<feature type="compositionally biased region" description="Polar residues" evidence="8">
    <location>
        <begin position="401"/>
        <end position="411"/>
    </location>
</feature>
<keyword evidence="7" id="KW-0539">Nucleus</keyword>
<evidence type="ECO:0000256" key="4">
    <source>
        <dbReference type="ARBA" id="ARBA00022603"/>
    </source>
</evidence>
<sequence>MNDDPSDIDVSLVGMPPPRNIEIRPKVFINNITARLVPLQNKVIQKRKLIKIKAVTGNIQKPTHKIPIIKFLTGDKYLNNDSQINNTKNISVLPVDKQSSVRLYEISQPSTTINSSSNPMKSITDNSDGLQQKNENTNKPMGKTIVVCSRKTIDTTPNNIKNAGTRIVTQQQSKSLHIPRVITTAPGSSLTCKAYIKPNSSSLTNKNTSSSMTNSTTTEDNGGNLLDIVNKIDSLTYDDKDEIPDNTVSDTTCSQENIDDKNGEKESISETTVENDYEFALRLQRELDAEEKRKRLRRKSEPKSEIKGNDTQVSKSKLSKKESQNIKKEKKKDDLGEEKKEEVEETNTKKRGRKAKKENNIIGKEKNDNDKTKISISPSGDNTSPKEEPKKRGRKSKKDINNLSVTTTKAGESSIEQSSSPPASVSSTEKENNVDLSLEKYPRPPTMGFEKIIKNVYRCEPDIDYRLADEVCDCRPPDPSNIQENSGCGENCISRCMNLECHGCAFGRKGCSNRRMQRRQNAPVEAFWAGIKGWGLRAKADISKGDFIMEYCGEVLNGKQENRRARRYAKDNQKHHYFMHLTSLTTIDAYYKGNISRCMNHSCDPNAQTEKWRVKGITRVGFFATKNIKKGEEICFNYHFFNYGKEPQKCYCGSYNCKGTIGEAIPNDPSAVDDDYESSSCTDTDSPSEDDSDDIDEGVDVTPSESPPDENKNVEEEEEVPKNIAKVTHKSPVKKSKKVNIKESTPPIDKPSALIKDISKKSPEKDSKKLEKEEDMSDSTLSSDDEVDETPLVISKKEETPVEEVELTKEEIDKIGTFKEKSKTFMEVVDKEADNKTVSSSTVTKCCDMLNDCFSVQQSMAIAPIIKRITETKMKETQLLENGILKILTDHLGLKKFVDGKGCSMINMDMLNYIEMLLDSIINILLYEKVCKYAKYIAESQLEVVLLEVYGKLVQMGKDSATSHNHEISKLIGEIKEKVAYAKNKAKGYINEDPDAVKSTAIIEDKINRQQRREARDYYRYSHRKQRYRYRDSLYYRRRREYEDRRRIYESRHRYGSRRDSYDKRSSPGYNSYKKRRRRESSEDSYYNDSKRSKGDYRDDSYRDDSYARRSYNRSPSRSYGRGRHRSRSFERDYYNDSRRRSRSRSYSSDRSRHKNSRKYSDSPVYDRRDYKRRRSSSPRCTNNRYEDSRSRNRSRSPRRDSQPNKYRRDDEKRKDDRKGYDYKDSAKSSSRSDRNTHNDRKRSPTPIKSYDSVKKSKMDVKEKETSGEKVKEKRSSDEKINDNKPSDEKGKDKTSSSNYKEKDKKTSEEKGKDRRVPDDKYKDKRNSDDKDKYRDGRNTGDKKDSDVKYKDKKDSVNKYEDKRDTDEKCKDKKDSDYKYKDRGDADNKYKDRKDFENKYKDKRNADNKYKDRKDSDDKYKDKRDFDSKYKDKKDSDSKYKDKRDLDSKYNDKKNSDDKHKDKRTSDYKTGERKSYSDKQKERRTYDDKYGNKKTSSDSLGNKDSSSRKERHRGSSPYVPTLKKRVDEIMGFTKDVTDEVSDKKDEGSSRKNKEKLSLSDLQHQINLAHSKIKARNESKPIHVKQIDKNV</sequence>
<evidence type="ECO:0000256" key="5">
    <source>
        <dbReference type="ARBA" id="ARBA00022679"/>
    </source>
</evidence>
<keyword evidence="6" id="KW-0949">S-adenosyl-L-methionine</keyword>
<feature type="compositionally biased region" description="Basic and acidic residues" evidence="8">
    <location>
        <begin position="1089"/>
        <end position="1108"/>
    </location>
</feature>
<feature type="compositionally biased region" description="Basic and acidic residues" evidence="8">
    <location>
        <begin position="757"/>
        <end position="772"/>
    </location>
</feature>
<feature type="compositionally biased region" description="Polar residues" evidence="8">
    <location>
        <begin position="374"/>
        <end position="383"/>
    </location>
</feature>
<feature type="compositionally biased region" description="Basic and acidic residues" evidence="8">
    <location>
        <begin position="1198"/>
        <end position="1243"/>
    </location>
</feature>
<dbReference type="PANTHER" id="PTHR46711:SF1">
    <property type="entry name" value="HISTONE-LYSINE N-METHYLTRANSFERASE SETD2"/>
    <property type="match status" value="1"/>
</dbReference>
<dbReference type="PROSITE" id="PS50868">
    <property type="entry name" value="POST_SET"/>
    <property type="match status" value="1"/>
</dbReference>
<keyword evidence="3" id="KW-0158">Chromosome</keyword>
<feature type="compositionally biased region" description="Basic and acidic residues" evidence="8">
    <location>
        <begin position="319"/>
        <end position="348"/>
    </location>
</feature>
<reference evidence="12" key="1">
    <citation type="submission" date="2014-07" db="EMBL/GenBank/DDBJ databases">
        <authorList>
            <person name="Martin A.A"/>
            <person name="De Silva N."/>
        </authorList>
    </citation>
    <scope>NUCLEOTIDE SEQUENCE</scope>
</reference>
<keyword evidence="12" id="KW-1185">Reference proteome</keyword>
<feature type="compositionally biased region" description="Basic and acidic residues" evidence="8">
    <location>
        <begin position="1574"/>
        <end position="1590"/>
    </location>
</feature>
<dbReference type="SMART" id="SM00508">
    <property type="entry name" value="PostSET"/>
    <property type="match status" value="1"/>
</dbReference>
<feature type="compositionally biased region" description="Low complexity" evidence="8">
    <location>
        <begin position="1109"/>
        <end position="1120"/>
    </location>
</feature>
<feature type="region of interest" description="Disordered" evidence="8">
    <location>
        <begin position="198"/>
        <end position="224"/>
    </location>
</feature>
<feature type="compositionally biased region" description="Basic and acidic residues" evidence="8">
    <location>
        <begin position="291"/>
        <end position="308"/>
    </location>
</feature>
<feature type="domain" description="Post-SET" evidence="10">
    <location>
        <begin position="646"/>
        <end position="662"/>
    </location>
</feature>
<feature type="compositionally biased region" description="Low complexity" evidence="8">
    <location>
        <begin position="199"/>
        <end position="218"/>
    </location>
</feature>
<dbReference type="PROSITE" id="PS51215">
    <property type="entry name" value="AWS"/>
    <property type="match status" value="1"/>
</dbReference>
<feature type="compositionally biased region" description="Low complexity" evidence="8">
    <location>
        <begin position="413"/>
        <end position="427"/>
    </location>
</feature>
<feature type="domain" description="AWS" evidence="11">
    <location>
        <begin position="467"/>
        <end position="520"/>
    </location>
</feature>
<feature type="region of interest" description="Disordered" evidence="8">
    <location>
        <begin position="109"/>
        <end position="139"/>
    </location>
</feature>
<keyword evidence="4" id="KW-0489">Methyltransferase</keyword>
<evidence type="ECO:0000256" key="3">
    <source>
        <dbReference type="ARBA" id="ARBA00022454"/>
    </source>
</evidence>
<feature type="compositionally biased region" description="Acidic residues" evidence="8">
    <location>
        <begin position="686"/>
        <end position="699"/>
    </location>
</feature>
<feature type="compositionally biased region" description="Basic and acidic residues" evidence="8">
    <location>
        <begin position="1053"/>
        <end position="1066"/>
    </location>
</feature>
<feature type="compositionally biased region" description="Basic residues" evidence="8">
    <location>
        <begin position="727"/>
        <end position="739"/>
    </location>
</feature>